<evidence type="ECO:0000256" key="1">
    <source>
        <dbReference type="ARBA" id="ARBA00009023"/>
    </source>
</evidence>
<evidence type="ECO:0000256" key="3">
    <source>
        <dbReference type="ARBA" id="ARBA00022729"/>
    </source>
</evidence>
<dbReference type="CDD" id="cd13603">
    <property type="entry name" value="PBP2_TRAP_Siap_TeaA_like"/>
    <property type="match status" value="1"/>
</dbReference>
<protein>
    <recommendedName>
        <fullName evidence="5">TRAP transporter substrate-binding protein</fullName>
    </recommendedName>
</protein>
<comment type="similarity">
    <text evidence="1">Belongs to the bacterial solute-binding protein 7 family.</text>
</comment>
<dbReference type="GO" id="GO:0055085">
    <property type="term" value="P:transmembrane transport"/>
    <property type="evidence" value="ECO:0007669"/>
    <property type="project" value="InterPro"/>
</dbReference>
<reference evidence="4" key="1">
    <citation type="submission" date="2018-05" db="EMBL/GenBank/DDBJ databases">
        <authorList>
            <person name="Lanie J.A."/>
            <person name="Ng W.-L."/>
            <person name="Kazmierczak K.M."/>
            <person name="Andrzejewski T.M."/>
            <person name="Davidsen T.M."/>
            <person name="Wayne K.J."/>
            <person name="Tettelin H."/>
            <person name="Glass J.I."/>
            <person name="Rusch D."/>
            <person name="Podicherti R."/>
            <person name="Tsui H.-C.T."/>
            <person name="Winkler M.E."/>
        </authorList>
    </citation>
    <scope>NUCLEOTIDE SEQUENCE</scope>
</reference>
<proteinExistence type="inferred from homology"/>
<dbReference type="Pfam" id="PF03480">
    <property type="entry name" value="DctP"/>
    <property type="match status" value="1"/>
</dbReference>
<accession>A0A381N1N7</accession>
<dbReference type="GO" id="GO:0030288">
    <property type="term" value="C:outer membrane-bounded periplasmic space"/>
    <property type="evidence" value="ECO:0007669"/>
    <property type="project" value="InterPro"/>
</dbReference>
<evidence type="ECO:0000256" key="2">
    <source>
        <dbReference type="ARBA" id="ARBA00022448"/>
    </source>
</evidence>
<dbReference type="InterPro" id="IPR018389">
    <property type="entry name" value="DctP_fam"/>
</dbReference>
<sequence length="327" mass="36107">VAVTALSVIACGTPPDSATWNVRLSHVLSSNSEFHLMAERFRDLMLERTDGQFRVSIYPSGQLGGERVAFEQIQVGAVHMAISGTPVLSGWVPEGQVFDLPYLFETRDHGLAVMNGPVGDWWRDLLLGRTSVRSLGFLDYGFRHVYNKRRAVETPEDLDGLKLRVLQNATYLAAYSALGVQATPMNYGEVYSALQQGVIEGGEANAIGFVSSRLYEVAKFYSFTSITYNPISFLVNEPFYQSLPADVQEAIDDAAAAALAYQSEVARRMETDALEQMRANNVEISHPDVASFVSAVRPHVWDELATQLPDGEALIAWLVNEVGRVRQ</sequence>
<dbReference type="EMBL" id="UINC01000071">
    <property type="protein sequence ID" value="SUZ48501.1"/>
    <property type="molecule type" value="Genomic_DNA"/>
</dbReference>
<dbReference type="InterPro" id="IPR038404">
    <property type="entry name" value="TRAP_DctP_sf"/>
</dbReference>
<gene>
    <name evidence="4" type="ORF">METZ01_LOCUS1355</name>
</gene>
<dbReference type="PIRSF" id="PIRSF006470">
    <property type="entry name" value="DctB"/>
    <property type="match status" value="1"/>
</dbReference>
<name>A0A381N1N7_9ZZZZ</name>
<dbReference type="NCBIfam" id="NF037995">
    <property type="entry name" value="TRAP_S1"/>
    <property type="match status" value="1"/>
</dbReference>
<dbReference type="PANTHER" id="PTHR33376:SF7">
    <property type="entry name" value="C4-DICARBOXYLATE-BINDING PROTEIN DCTB"/>
    <property type="match status" value="1"/>
</dbReference>
<evidence type="ECO:0008006" key="5">
    <source>
        <dbReference type="Google" id="ProtNLM"/>
    </source>
</evidence>
<dbReference type="InterPro" id="IPR004682">
    <property type="entry name" value="TRAP_DctP"/>
</dbReference>
<dbReference type="NCBIfam" id="TIGR00787">
    <property type="entry name" value="dctP"/>
    <property type="match status" value="1"/>
</dbReference>
<dbReference type="Gene3D" id="3.40.190.170">
    <property type="entry name" value="Bacterial extracellular solute-binding protein, family 7"/>
    <property type="match status" value="1"/>
</dbReference>
<dbReference type="PANTHER" id="PTHR33376">
    <property type="match status" value="1"/>
</dbReference>
<organism evidence="4">
    <name type="scientific">marine metagenome</name>
    <dbReference type="NCBI Taxonomy" id="408172"/>
    <lineage>
        <taxon>unclassified sequences</taxon>
        <taxon>metagenomes</taxon>
        <taxon>ecological metagenomes</taxon>
    </lineage>
</organism>
<evidence type="ECO:0000313" key="4">
    <source>
        <dbReference type="EMBL" id="SUZ48501.1"/>
    </source>
</evidence>
<feature type="non-terminal residue" evidence="4">
    <location>
        <position position="1"/>
    </location>
</feature>
<keyword evidence="2" id="KW-0813">Transport</keyword>
<keyword evidence="3" id="KW-0732">Signal</keyword>
<dbReference type="AlphaFoldDB" id="A0A381N1N7"/>